<dbReference type="GO" id="GO:0090187">
    <property type="term" value="P:positive regulation of pancreatic juice secretion"/>
    <property type="evidence" value="ECO:0007669"/>
    <property type="project" value="TreeGrafter"/>
</dbReference>
<keyword evidence="11" id="KW-1185">Reference proteome</keyword>
<dbReference type="GO" id="GO:0005615">
    <property type="term" value="C:extracellular space"/>
    <property type="evidence" value="ECO:0007669"/>
    <property type="project" value="TreeGrafter"/>
</dbReference>
<evidence type="ECO:0000256" key="6">
    <source>
        <dbReference type="ARBA" id="ARBA00022815"/>
    </source>
</evidence>
<dbReference type="SMART" id="SM00070">
    <property type="entry name" value="GLUCA"/>
    <property type="match status" value="1"/>
</dbReference>
<keyword evidence="4" id="KW-0964">Secreted</keyword>
<feature type="region of interest" description="Disordered" evidence="7">
    <location>
        <begin position="62"/>
        <end position="114"/>
    </location>
</feature>
<evidence type="ECO:0000256" key="8">
    <source>
        <dbReference type="SAM" id="SignalP"/>
    </source>
</evidence>
<dbReference type="PROSITE" id="PS00260">
    <property type="entry name" value="GLUCAGON"/>
    <property type="match status" value="1"/>
</dbReference>
<feature type="compositionally biased region" description="Low complexity" evidence="7">
    <location>
        <begin position="99"/>
        <end position="108"/>
    </location>
</feature>
<keyword evidence="6" id="KW-0027">Amidation</keyword>
<dbReference type="GO" id="GO:0090274">
    <property type="term" value="P:positive regulation of somatostatin secretion"/>
    <property type="evidence" value="ECO:0007669"/>
    <property type="project" value="TreeGrafter"/>
</dbReference>
<feature type="compositionally biased region" description="Low complexity" evidence="7">
    <location>
        <begin position="72"/>
        <end position="84"/>
    </location>
</feature>
<evidence type="ECO:0000313" key="11">
    <source>
        <dbReference type="Proteomes" id="UP000694394"/>
    </source>
</evidence>
<dbReference type="PANTHER" id="PTHR17378">
    <property type="entry name" value="SECRETIN"/>
    <property type="match status" value="1"/>
</dbReference>
<protein>
    <recommendedName>
        <fullName evidence="3">Secretin</fullName>
    </recommendedName>
</protein>
<gene>
    <name evidence="10" type="primary">SCT</name>
</gene>
<comment type="subcellular location">
    <subcellularLocation>
        <location evidence="1">Secreted</location>
    </subcellularLocation>
</comment>
<organism evidence="10 11">
    <name type="scientific">Microcebus murinus</name>
    <name type="common">Gray mouse lemur</name>
    <name type="synonym">Lemur murinus</name>
    <dbReference type="NCBI Taxonomy" id="30608"/>
    <lineage>
        <taxon>Eukaryota</taxon>
        <taxon>Metazoa</taxon>
        <taxon>Chordata</taxon>
        <taxon>Craniata</taxon>
        <taxon>Vertebrata</taxon>
        <taxon>Euteleostomi</taxon>
        <taxon>Mammalia</taxon>
        <taxon>Eutheria</taxon>
        <taxon>Euarchontoglires</taxon>
        <taxon>Primates</taxon>
        <taxon>Strepsirrhini</taxon>
        <taxon>Lemuriformes</taxon>
        <taxon>Cheirogaleidae</taxon>
        <taxon>Microcebus</taxon>
    </lineage>
</organism>
<evidence type="ECO:0000313" key="10">
    <source>
        <dbReference type="Ensembl" id="ENSMICP00000019974.2"/>
    </source>
</evidence>
<evidence type="ECO:0000256" key="1">
    <source>
        <dbReference type="ARBA" id="ARBA00004613"/>
    </source>
</evidence>
<evidence type="ECO:0000256" key="7">
    <source>
        <dbReference type="SAM" id="MobiDB-lite"/>
    </source>
</evidence>
<evidence type="ECO:0000256" key="4">
    <source>
        <dbReference type="ARBA" id="ARBA00022525"/>
    </source>
</evidence>
<name>A0A8C5XGH3_MICMU</name>
<dbReference type="AlphaFoldDB" id="A0A8C5XGH3"/>
<accession>A0A8C5XGH3</accession>
<dbReference type="GO" id="GO:0005179">
    <property type="term" value="F:hormone activity"/>
    <property type="evidence" value="ECO:0007669"/>
    <property type="project" value="UniProtKB-KW"/>
</dbReference>
<evidence type="ECO:0000256" key="5">
    <source>
        <dbReference type="ARBA" id="ARBA00022702"/>
    </source>
</evidence>
<dbReference type="Pfam" id="PF00123">
    <property type="entry name" value="Hormone_2"/>
    <property type="match status" value="1"/>
</dbReference>
<evidence type="ECO:0000256" key="2">
    <source>
        <dbReference type="ARBA" id="ARBA00008369"/>
    </source>
</evidence>
<dbReference type="GO" id="GO:0007189">
    <property type="term" value="P:adenylate cyclase-activating G protein-coupled receptor signaling pathway"/>
    <property type="evidence" value="ECO:0007669"/>
    <property type="project" value="Ensembl"/>
</dbReference>
<keyword evidence="5" id="KW-0372">Hormone</keyword>
<sequence length="114" mass="12219">MASPAPSPLLLLLLLLLLLGAAARPATPRARRHSDGTFTSELSRLREGARLQRLLQGLVGKRVPGPQPQCPAPNACLRRALPRAPLDRTRSPWLSGPRASEPAPSAAEGTRQPR</sequence>
<keyword evidence="8" id="KW-0732">Signal</keyword>
<reference evidence="10" key="3">
    <citation type="submission" date="2025-09" db="UniProtKB">
        <authorList>
            <consortium name="Ensembl"/>
        </authorList>
    </citation>
    <scope>IDENTIFICATION</scope>
</reference>
<feature type="signal peptide" evidence="8">
    <location>
        <begin position="1"/>
        <end position="23"/>
    </location>
</feature>
<reference evidence="10" key="1">
    <citation type="submission" date="2016-12" db="EMBL/GenBank/DDBJ databases">
        <title>Mouse lemur reference genome and diversity panel.</title>
        <authorList>
            <person name="Harris R."/>
            <person name="Larsen P."/>
            <person name="Liu Y."/>
            <person name="Hughes D.S."/>
            <person name="Murali S."/>
            <person name="Raveendran M."/>
            <person name="Korchina V."/>
            <person name="Wang M."/>
            <person name="Jhangiani S."/>
            <person name="Bandaranaike D."/>
            <person name="Bellair M."/>
            <person name="Blankenburg K."/>
            <person name="Chao H."/>
            <person name="Dahdouli M."/>
            <person name="Dinh H."/>
            <person name="Doddapaneni H."/>
            <person name="English A."/>
            <person name="Firestine M."/>
            <person name="Gnanaolivu R."/>
            <person name="Gross S."/>
            <person name="Hernandez B."/>
            <person name="Javaid M."/>
            <person name="Jayaseelan J."/>
            <person name="Jones J."/>
            <person name="Khan Z."/>
            <person name="Kovar C."/>
            <person name="Kurapati P."/>
            <person name="Le B."/>
            <person name="Lee S."/>
            <person name="Li M."/>
            <person name="Mathew T."/>
            <person name="Narasimhan A."/>
            <person name="Ngo D."/>
            <person name="Nguyen L."/>
            <person name="Okwuonu G."/>
            <person name="Ongeri F."/>
            <person name="Osuji N."/>
            <person name="Pu L.-L."/>
            <person name="Puazo M."/>
            <person name="Quiroz J."/>
            <person name="Raj R."/>
            <person name="Rajbhandari K."/>
            <person name="Reid J.G."/>
            <person name="Santibanez J."/>
            <person name="Sexton D."/>
            <person name="Skinner E."/>
            <person name="Vee V."/>
            <person name="Weissenberger G."/>
            <person name="Wu Y."/>
            <person name="Xin Y."/>
            <person name="Han Y."/>
            <person name="Campbell C."/>
            <person name="Brown A."/>
            <person name="Sullivan B."/>
            <person name="Shelton J."/>
            <person name="Brown S."/>
            <person name="Dudchenko O."/>
            <person name="Machol I."/>
            <person name="Durand N."/>
            <person name="Shamim M."/>
            <person name="Lieberman A."/>
            <person name="Muzny D.M."/>
            <person name="Richards S."/>
            <person name="Yoder A."/>
            <person name="Worley K.C."/>
            <person name="Rogers J."/>
            <person name="Gibbs R.A."/>
        </authorList>
    </citation>
    <scope>NUCLEOTIDE SEQUENCE [LARGE SCALE GENOMIC DNA]</scope>
</reference>
<comment type="similarity">
    <text evidence="2">Belongs to the glucagon family.</text>
</comment>
<proteinExistence type="inferred from homology"/>
<evidence type="ECO:0000256" key="3">
    <source>
        <dbReference type="ARBA" id="ARBA00015460"/>
    </source>
</evidence>
<dbReference type="PANTHER" id="PTHR17378:SF1">
    <property type="entry name" value="SECRETIN"/>
    <property type="match status" value="1"/>
</dbReference>
<dbReference type="GO" id="GO:1903640">
    <property type="term" value="P:negative regulation of gastrin-induced gastric acid secretion"/>
    <property type="evidence" value="ECO:0007669"/>
    <property type="project" value="TreeGrafter"/>
</dbReference>
<dbReference type="Proteomes" id="UP000694394">
    <property type="component" value="Chromosome 5"/>
</dbReference>
<dbReference type="EMBL" id="ABDC03005971">
    <property type="status" value="NOT_ANNOTATED_CDS"/>
    <property type="molecule type" value="Genomic_DNA"/>
</dbReference>
<evidence type="ECO:0000259" key="9">
    <source>
        <dbReference type="PROSITE" id="PS00260"/>
    </source>
</evidence>
<feature type="chain" id="PRO_5034480762" description="Secretin" evidence="8">
    <location>
        <begin position="24"/>
        <end position="114"/>
    </location>
</feature>
<reference evidence="10" key="2">
    <citation type="submission" date="2025-08" db="UniProtKB">
        <authorList>
            <consortium name="Ensembl"/>
        </authorList>
    </citation>
    <scope>IDENTIFICATION</scope>
</reference>
<dbReference type="GO" id="GO:0007420">
    <property type="term" value="P:brain development"/>
    <property type="evidence" value="ECO:0007669"/>
    <property type="project" value="TreeGrafter"/>
</dbReference>
<dbReference type="InterPro" id="IPR015675">
    <property type="entry name" value="Prosecretin"/>
</dbReference>
<dbReference type="InterPro" id="IPR000532">
    <property type="entry name" value="Glucagon_GIP_secretin_VIP"/>
</dbReference>
<dbReference type="GeneTree" id="ENSGT00390000002624"/>
<dbReference type="GO" id="GO:0001664">
    <property type="term" value="F:G protein-coupled receptor binding"/>
    <property type="evidence" value="ECO:0007669"/>
    <property type="project" value="Ensembl"/>
</dbReference>
<dbReference type="Ensembl" id="ENSMICT00000033018.2">
    <property type="protein sequence ID" value="ENSMICP00000019974.2"/>
    <property type="gene ID" value="ENSMICG00000027911.2"/>
</dbReference>
<feature type="domain" description="Glucagon / GIP / secretin / VIP family" evidence="9">
    <location>
        <begin position="33"/>
        <end position="55"/>
    </location>
</feature>